<gene>
    <name evidence="6" type="ORF">TVAG_344790</name>
</gene>
<keyword evidence="1" id="KW-0677">Repeat</keyword>
<dbReference type="STRING" id="5722.A2FVN0"/>
<dbReference type="InterPro" id="IPR019734">
    <property type="entry name" value="TPR_rpt"/>
</dbReference>
<feature type="region of interest" description="Disordered" evidence="5">
    <location>
        <begin position="280"/>
        <end position="339"/>
    </location>
</feature>
<dbReference type="OrthoDB" id="10262375at2759"/>
<dbReference type="KEGG" id="tva:4748738"/>
<dbReference type="PANTHER" id="PTHR44314:SF1">
    <property type="entry name" value="CILIA- AND FLAGELLA-ASSOCIATED PROTEIN 70"/>
    <property type="match status" value="1"/>
</dbReference>
<dbReference type="InParanoid" id="A2FVN0"/>
<dbReference type="Proteomes" id="UP000001542">
    <property type="component" value="Unassembled WGS sequence"/>
</dbReference>
<evidence type="ECO:0000313" key="7">
    <source>
        <dbReference type="Proteomes" id="UP000001542"/>
    </source>
</evidence>
<accession>A2FVN0</accession>
<feature type="compositionally biased region" description="Basic and acidic residues" evidence="5">
    <location>
        <begin position="899"/>
        <end position="908"/>
    </location>
</feature>
<evidence type="ECO:0000256" key="1">
    <source>
        <dbReference type="ARBA" id="ARBA00022737"/>
    </source>
</evidence>
<dbReference type="SMART" id="SM00028">
    <property type="entry name" value="TPR"/>
    <property type="match status" value="6"/>
</dbReference>
<keyword evidence="2 3" id="KW-0802">TPR repeat</keyword>
<dbReference type="RefSeq" id="XP_001303975.1">
    <property type="nucleotide sequence ID" value="XM_001303974.1"/>
</dbReference>
<dbReference type="OMA" id="ELNHTGK"/>
<dbReference type="InterPro" id="IPR052628">
    <property type="entry name" value="CFAP70"/>
</dbReference>
<feature type="region of interest" description="Disordered" evidence="5">
    <location>
        <begin position="846"/>
        <end position="908"/>
    </location>
</feature>
<evidence type="ECO:0000256" key="2">
    <source>
        <dbReference type="ARBA" id="ARBA00022803"/>
    </source>
</evidence>
<proteinExistence type="predicted"/>
<evidence type="ECO:0000313" key="6">
    <source>
        <dbReference type="EMBL" id="EAX91045.1"/>
    </source>
</evidence>
<dbReference type="Gene3D" id="1.25.40.10">
    <property type="entry name" value="Tetratricopeptide repeat domain"/>
    <property type="match status" value="3"/>
</dbReference>
<reference evidence="6" key="2">
    <citation type="journal article" date="2007" name="Science">
        <title>Draft genome sequence of the sexually transmitted pathogen Trichomonas vaginalis.</title>
        <authorList>
            <person name="Carlton J.M."/>
            <person name="Hirt R.P."/>
            <person name="Silva J.C."/>
            <person name="Delcher A.L."/>
            <person name="Schatz M."/>
            <person name="Zhao Q."/>
            <person name="Wortman J.R."/>
            <person name="Bidwell S.L."/>
            <person name="Alsmark U.C.M."/>
            <person name="Besteiro S."/>
            <person name="Sicheritz-Ponten T."/>
            <person name="Noel C.J."/>
            <person name="Dacks J.B."/>
            <person name="Foster P.G."/>
            <person name="Simillion C."/>
            <person name="Van de Peer Y."/>
            <person name="Miranda-Saavedra D."/>
            <person name="Barton G.J."/>
            <person name="Westrop G.D."/>
            <person name="Mueller S."/>
            <person name="Dessi D."/>
            <person name="Fiori P.L."/>
            <person name="Ren Q."/>
            <person name="Paulsen I."/>
            <person name="Zhang H."/>
            <person name="Bastida-Corcuera F.D."/>
            <person name="Simoes-Barbosa A."/>
            <person name="Brown M.T."/>
            <person name="Hayes R.D."/>
            <person name="Mukherjee M."/>
            <person name="Okumura C.Y."/>
            <person name="Schneider R."/>
            <person name="Smith A.J."/>
            <person name="Vanacova S."/>
            <person name="Villalvazo M."/>
            <person name="Haas B.J."/>
            <person name="Pertea M."/>
            <person name="Feldblyum T.V."/>
            <person name="Utterback T.R."/>
            <person name="Shu C.L."/>
            <person name="Osoegawa K."/>
            <person name="de Jong P.J."/>
            <person name="Hrdy I."/>
            <person name="Horvathova L."/>
            <person name="Zubacova Z."/>
            <person name="Dolezal P."/>
            <person name="Malik S.B."/>
            <person name="Logsdon J.M. Jr."/>
            <person name="Henze K."/>
            <person name="Gupta A."/>
            <person name="Wang C.C."/>
            <person name="Dunne R.L."/>
            <person name="Upcroft J.A."/>
            <person name="Upcroft P."/>
            <person name="White O."/>
            <person name="Salzberg S.L."/>
            <person name="Tang P."/>
            <person name="Chiu C.-H."/>
            <person name="Lee Y.-S."/>
            <person name="Embley T.M."/>
            <person name="Coombs G.H."/>
            <person name="Mottram J.C."/>
            <person name="Tachezy J."/>
            <person name="Fraser-Liggett C.M."/>
            <person name="Johnson P.J."/>
        </authorList>
    </citation>
    <scope>NUCLEOTIDE SEQUENCE [LARGE SCALE GENOMIC DNA]</scope>
    <source>
        <strain evidence="6">G3</strain>
    </source>
</reference>
<dbReference type="SMR" id="A2FVN0"/>
<protein>
    <submittedName>
        <fullName evidence="6">TPR Domain containing protein</fullName>
    </submittedName>
</protein>
<feature type="compositionally biased region" description="Basic and acidic residues" evidence="5">
    <location>
        <begin position="859"/>
        <end position="871"/>
    </location>
</feature>
<feature type="repeat" description="TPR" evidence="3">
    <location>
        <begin position="544"/>
        <end position="577"/>
    </location>
</feature>
<feature type="compositionally biased region" description="Basic residues" evidence="5">
    <location>
        <begin position="312"/>
        <end position="331"/>
    </location>
</feature>
<dbReference type="SUPFAM" id="SSF48452">
    <property type="entry name" value="TPR-like"/>
    <property type="match status" value="2"/>
</dbReference>
<evidence type="ECO:0000256" key="4">
    <source>
        <dbReference type="SAM" id="Coils"/>
    </source>
</evidence>
<name>A2FVN0_TRIV3</name>
<feature type="compositionally biased region" description="Acidic residues" evidence="5">
    <location>
        <begin position="887"/>
        <end position="898"/>
    </location>
</feature>
<feature type="compositionally biased region" description="Polar residues" evidence="5">
    <location>
        <begin position="280"/>
        <end position="292"/>
    </location>
</feature>
<dbReference type="Pfam" id="PF13432">
    <property type="entry name" value="TPR_16"/>
    <property type="match status" value="1"/>
</dbReference>
<organism evidence="6 7">
    <name type="scientific">Trichomonas vaginalis (strain ATCC PRA-98 / G3)</name>
    <dbReference type="NCBI Taxonomy" id="412133"/>
    <lineage>
        <taxon>Eukaryota</taxon>
        <taxon>Metamonada</taxon>
        <taxon>Parabasalia</taxon>
        <taxon>Trichomonadida</taxon>
        <taxon>Trichomonadidae</taxon>
        <taxon>Trichomonas</taxon>
    </lineage>
</organism>
<keyword evidence="7" id="KW-1185">Reference proteome</keyword>
<feature type="coiled-coil region" evidence="4">
    <location>
        <begin position="395"/>
        <end position="429"/>
    </location>
</feature>
<dbReference type="GO" id="GO:0031514">
    <property type="term" value="C:motile cilium"/>
    <property type="evidence" value="ECO:0000318"/>
    <property type="project" value="GO_Central"/>
</dbReference>
<evidence type="ECO:0000256" key="3">
    <source>
        <dbReference type="PROSITE-ProRule" id="PRU00339"/>
    </source>
</evidence>
<dbReference type="GO" id="GO:0060271">
    <property type="term" value="P:cilium assembly"/>
    <property type="evidence" value="ECO:0000318"/>
    <property type="project" value="GO_Central"/>
</dbReference>
<dbReference type="AlphaFoldDB" id="A2FVN0"/>
<evidence type="ECO:0000256" key="5">
    <source>
        <dbReference type="SAM" id="MobiDB-lite"/>
    </source>
</evidence>
<dbReference type="VEuPathDB" id="TrichDB:TVAG_344790"/>
<dbReference type="PANTHER" id="PTHR44314">
    <property type="entry name" value="CILIA- AND FLAGELLA-ASSOCIATED PROTEIN 70"/>
    <property type="match status" value="1"/>
</dbReference>
<sequence>MSIEGTLRVGQITDYPSAAASRTHCRVTVFFPDGTQKQSNTIPASESFDFAFESTFNIDTSSPNSFDMLVSEPLKVILASVSADARHQTNAFEFQLYLDQLLTQRKTSIAADVIGKHCEESEFDASIAAPSLKLSFEIPEPLLPQEDSEGSTIMRLKAEELKTLPTAVLMSTLHQDDQVHPFDYNVAFRFPCGRIIQLPAGHFQFSDPPLIKWDGVSRVFLPASSVKAMLEENAVVNFEIWREINEDYSNFQIPDNITNAVAGRGSFPAADFTKPGQSHYYSDIPITNTDNSDPIRGPDNSAASEDNDPKNKGKGRKVSSRSSKRKPKHPITAKDKKQLKVMTTAFQDTPPTGFDGTTTLSVDIQFSHALILKPLVPHPTIKPSDLVHRPAETRMHHLEEATIEYRQAVQRLANEIIAAQAERRECQLAVPDFPDDLMPLLVKLPSYHVALEKLRIAISMTFAEFSLAHDAQSESQMQSLQNELPFYLRDELVKQLPDFFIKSKQPPDLGDFLRREAEEAELMDRPEAASEMLEELIALDLTNADSWWLYGRLMLKHGDLTRAEECVRRGLTCDPNHIKLSILFASLLTRQEKYFDAIDFLKAAHFKDRKVEVVLSILNGLANIPNPKPTLEEGETPLQFAHEFMDMMDVVFAEQLIAQEQMKSGETLEVLLAFGRLHYLLHDFSKSVSFLTRAVGVEKTADGLLLLGHVEFERKRYQESAEWFEEGLELQFEQKAALRLGFIYLKLGDYLKAESFLFQCSPQSASLLLGLGIAAFKLEKYKQADEFLNRASAINFRHPDIWANLALFSLKMERQEEAEHAAMMAIKWNLRDEGLVKELIDAGLVKPKDDDKDNEEEEEKQKEEEIEKENSVDNVDNDDSVKHADDEVNDIDNVEQDDQTEKESAADI</sequence>
<reference evidence="6" key="1">
    <citation type="submission" date="2006-10" db="EMBL/GenBank/DDBJ databases">
        <authorList>
            <person name="Amadeo P."/>
            <person name="Zhao Q."/>
            <person name="Wortman J."/>
            <person name="Fraser-Liggett C."/>
            <person name="Carlton J."/>
        </authorList>
    </citation>
    <scope>NUCLEOTIDE SEQUENCE</scope>
    <source>
        <strain evidence="6">G3</strain>
    </source>
</reference>
<dbReference type="GO" id="GO:0003341">
    <property type="term" value="P:cilium movement"/>
    <property type="evidence" value="ECO:0000318"/>
    <property type="project" value="GO_Central"/>
</dbReference>
<dbReference type="PROSITE" id="PS50005">
    <property type="entry name" value="TPR"/>
    <property type="match status" value="1"/>
</dbReference>
<keyword evidence="4" id="KW-0175">Coiled coil</keyword>
<dbReference type="VEuPathDB" id="TrichDB:TVAGG3_0949090"/>
<dbReference type="InterPro" id="IPR011990">
    <property type="entry name" value="TPR-like_helical_dom_sf"/>
</dbReference>
<dbReference type="EMBL" id="DS114062">
    <property type="protein sequence ID" value="EAX91045.1"/>
    <property type="molecule type" value="Genomic_DNA"/>
</dbReference>